<dbReference type="CDD" id="cd00755">
    <property type="entry name" value="YgdL_like"/>
    <property type="match status" value="1"/>
</dbReference>
<comment type="caution">
    <text evidence="2">The sequence shown here is derived from an EMBL/GenBank/DDBJ whole genome shotgun (WGS) entry which is preliminary data.</text>
</comment>
<dbReference type="EMBL" id="JACHHI010000005">
    <property type="protein sequence ID" value="MBB6478056.1"/>
    <property type="molecule type" value="Genomic_DNA"/>
</dbReference>
<organism evidence="2 3">
    <name type="scientific">Negativicoccus succinicivorans</name>
    <dbReference type="NCBI Taxonomy" id="620903"/>
    <lineage>
        <taxon>Bacteria</taxon>
        <taxon>Bacillati</taxon>
        <taxon>Bacillota</taxon>
        <taxon>Negativicutes</taxon>
        <taxon>Veillonellales</taxon>
        <taxon>Veillonellaceae</taxon>
        <taxon>Negativicoccus</taxon>
    </lineage>
</organism>
<dbReference type="PANTHER" id="PTHR43267:SF1">
    <property type="entry name" value="TRNA THREONYLCARBAMOYLADENOSINE DEHYDRATASE"/>
    <property type="match status" value="1"/>
</dbReference>
<dbReference type="InterPro" id="IPR000594">
    <property type="entry name" value="ThiF_NAD_FAD-bd"/>
</dbReference>
<protein>
    <submittedName>
        <fullName evidence="2">tRNA A37 threonylcarbamoyladenosine dehydratase</fullName>
    </submittedName>
</protein>
<keyword evidence="3" id="KW-1185">Reference proteome</keyword>
<dbReference type="InterPro" id="IPR035985">
    <property type="entry name" value="Ubiquitin-activating_enz"/>
</dbReference>
<dbReference type="SUPFAM" id="SSF69572">
    <property type="entry name" value="Activating enzymes of the ubiquitin-like proteins"/>
    <property type="match status" value="1"/>
</dbReference>
<dbReference type="OrthoDB" id="9804150at2"/>
<dbReference type="GO" id="GO:0061504">
    <property type="term" value="P:cyclic threonylcarbamoyladenosine biosynthetic process"/>
    <property type="evidence" value="ECO:0007669"/>
    <property type="project" value="TreeGrafter"/>
</dbReference>
<dbReference type="AlphaFoldDB" id="A0A841R2M2"/>
<evidence type="ECO:0000313" key="2">
    <source>
        <dbReference type="EMBL" id="MBB6478056.1"/>
    </source>
</evidence>
<gene>
    <name evidence="2" type="ORF">HNR45_001117</name>
</gene>
<accession>A0A841R2M2</accession>
<dbReference type="GeneID" id="93486377"/>
<name>A0A841R2M2_9FIRM</name>
<dbReference type="GO" id="GO:0008641">
    <property type="term" value="F:ubiquitin-like modifier activating enzyme activity"/>
    <property type="evidence" value="ECO:0007669"/>
    <property type="project" value="InterPro"/>
</dbReference>
<evidence type="ECO:0000259" key="1">
    <source>
        <dbReference type="Pfam" id="PF00899"/>
    </source>
</evidence>
<sequence length="237" mass="25610">MDEFTQRTSYLLGTDGVDRLSRAAVAVFGIGGVGSYAVEALARAGIGRLVLIDPDRVTASNRNRQLPALVSTLGKSKAQIMAERVKDINPACQVEVREEFYLPREESYLATLHVDYVIDAIDTVTAKVGLAREAQALHIPIVAAMGLGNKLHPEQIEVADIYATSVCRLARVMRRELKQAGVAKLTCVYSKEKPIAPQYPEGAEQVPGSVSFVPPVGGMILAGLVIRAIAQKEEELL</sequence>
<reference evidence="2 3" key="1">
    <citation type="submission" date="2020-08" db="EMBL/GenBank/DDBJ databases">
        <title>Genomic Encyclopedia of Type Strains, Phase IV (KMG-IV): sequencing the most valuable type-strain genomes for metagenomic binning, comparative biology and taxonomic classification.</title>
        <authorList>
            <person name="Goeker M."/>
        </authorList>
    </citation>
    <scope>NUCLEOTIDE SEQUENCE [LARGE SCALE GENOMIC DNA]</scope>
    <source>
        <strain evidence="2 3">DSM 21255</strain>
    </source>
</reference>
<dbReference type="GO" id="GO:0061503">
    <property type="term" value="F:tRNA threonylcarbamoyladenosine dehydratase"/>
    <property type="evidence" value="ECO:0007669"/>
    <property type="project" value="TreeGrafter"/>
</dbReference>
<evidence type="ECO:0000313" key="3">
    <source>
        <dbReference type="Proteomes" id="UP000591941"/>
    </source>
</evidence>
<dbReference type="Pfam" id="PF00899">
    <property type="entry name" value="ThiF"/>
    <property type="match status" value="1"/>
</dbReference>
<dbReference type="PANTHER" id="PTHR43267">
    <property type="entry name" value="TRNA THREONYLCARBAMOYLADENOSINE DEHYDRATASE"/>
    <property type="match status" value="1"/>
</dbReference>
<proteinExistence type="predicted"/>
<dbReference type="InterPro" id="IPR045886">
    <property type="entry name" value="ThiF/MoeB/HesA"/>
</dbReference>
<feature type="domain" description="THIF-type NAD/FAD binding fold" evidence="1">
    <location>
        <begin position="10"/>
        <end position="234"/>
    </location>
</feature>
<dbReference type="Gene3D" id="3.40.50.720">
    <property type="entry name" value="NAD(P)-binding Rossmann-like Domain"/>
    <property type="match status" value="1"/>
</dbReference>
<dbReference type="Proteomes" id="UP000591941">
    <property type="component" value="Unassembled WGS sequence"/>
</dbReference>
<dbReference type="RefSeq" id="WP_159823216.1">
    <property type="nucleotide sequence ID" value="NZ_CABWNB010000004.1"/>
</dbReference>